<dbReference type="AlphaFoldDB" id="A0AAW2I873"/>
<reference evidence="2" key="1">
    <citation type="journal article" date="2024" name="Gigascience">
        <title>Chromosome-level genome of the poultry shaft louse Menopon gallinae provides insight into the host-switching and adaptive evolution of parasitic lice.</title>
        <authorList>
            <person name="Xu Y."/>
            <person name="Ma L."/>
            <person name="Liu S."/>
            <person name="Liang Y."/>
            <person name="Liu Q."/>
            <person name="He Z."/>
            <person name="Tian L."/>
            <person name="Duan Y."/>
            <person name="Cai W."/>
            <person name="Li H."/>
            <person name="Song F."/>
        </authorList>
    </citation>
    <scope>NUCLEOTIDE SEQUENCE</scope>
    <source>
        <strain evidence="2">Cailab_2023a</strain>
    </source>
</reference>
<comment type="caution">
    <text evidence="2">The sequence shown here is derived from an EMBL/GenBank/DDBJ whole genome shotgun (WGS) entry which is preliminary data.</text>
</comment>
<gene>
    <name evidence="2" type="ORF">PYX00_000183</name>
</gene>
<name>A0AAW2I873_9NEOP</name>
<feature type="region of interest" description="Disordered" evidence="1">
    <location>
        <begin position="1"/>
        <end position="27"/>
    </location>
</feature>
<evidence type="ECO:0000313" key="2">
    <source>
        <dbReference type="EMBL" id="KAL0278340.1"/>
    </source>
</evidence>
<dbReference type="EMBL" id="JARGDH010000001">
    <property type="protein sequence ID" value="KAL0278340.1"/>
    <property type="molecule type" value="Genomic_DNA"/>
</dbReference>
<evidence type="ECO:0000256" key="1">
    <source>
        <dbReference type="SAM" id="MobiDB-lite"/>
    </source>
</evidence>
<feature type="compositionally biased region" description="Basic residues" evidence="1">
    <location>
        <begin position="1"/>
        <end position="12"/>
    </location>
</feature>
<sequence>MLPQQRLHRSREKVRQGPELQVSRRRGGLQNLPVLENPVQVRQLLLHLQGVPLRL</sequence>
<protein>
    <submittedName>
        <fullName evidence="2">Uncharacterized protein</fullName>
    </submittedName>
</protein>
<accession>A0AAW2I873</accession>
<organism evidence="2">
    <name type="scientific">Menopon gallinae</name>
    <name type="common">poultry shaft louse</name>
    <dbReference type="NCBI Taxonomy" id="328185"/>
    <lineage>
        <taxon>Eukaryota</taxon>
        <taxon>Metazoa</taxon>
        <taxon>Ecdysozoa</taxon>
        <taxon>Arthropoda</taxon>
        <taxon>Hexapoda</taxon>
        <taxon>Insecta</taxon>
        <taxon>Pterygota</taxon>
        <taxon>Neoptera</taxon>
        <taxon>Paraneoptera</taxon>
        <taxon>Psocodea</taxon>
        <taxon>Troctomorpha</taxon>
        <taxon>Phthiraptera</taxon>
        <taxon>Amblycera</taxon>
        <taxon>Menoponidae</taxon>
        <taxon>Menopon</taxon>
    </lineage>
</organism>
<proteinExistence type="predicted"/>